<evidence type="ECO:0000256" key="4">
    <source>
        <dbReference type="ARBA" id="ARBA00022801"/>
    </source>
</evidence>
<dbReference type="GO" id="GO:0005764">
    <property type="term" value="C:lysosome"/>
    <property type="evidence" value="ECO:0007669"/>
    <property type="project" value="TreeGrafter"/>
</dbReference>
<dbReference type="EC" id="3.2.1.51" evidence="2"/>
<dbReference type="InterPro" id="IPR000933">
    <property type="entry name" value="Glyco_hydro_29"/>
</dbReference>
<dbReference type="EMBL" id="JAENIL010000006">
    <property type="protein sequence ID" value="MBK1876070.1"/>
    <property type="molecule type" value="Genomic_DNA"/>
</dbReference>
<organism evidence="9 10">
    <name type="scientific">Pelagicoccus mobilis</name>
    <dbReference type="NCBI Taxonomy" id="415221"/>
    <lineage>
        <taxon>Bacteria</taxon>
        <taxon>Pseudomonadati</taxon>
        <taxon>Verrucomicrobiota</taxon>
        <taxon>Opitutia</taxon>
        <taxon>Puniceicoccales</taxon>
        <taxon>Pelagicoccaceae</taxon>
        <taxon>Pelagicoccus</taxon>
    </lineage>
</organism>
<comment type="similarity">
    <text evidence="1">Belongs to the glycosyl hydrolase 29 family.</text>
</comment>
<dbReference type="Pfam" id="PF01120">
    <property type="entry name" value="Alpha_L_fucos"/>
    <property type="match status" value="1"/>
</dbReference>
<evidence type="ECO:0000256" key="6">
    <source>
        <dbReference type="SAM" id="SignalP"/>
    </source>
</evidence>
<dbReference type="SUPFAM" id="SSF51445">
    <property type="entry name" value="(Trans)glycosidases"/>
    <property type="match status" value="1"/>
</dbReference>
<dbReference type="PANTHER" id="PTHR10030:SF37">
    <property type="entry name" value="ALPHA-L-FUCOSIDASE-RELATED"/>
    <property type="match status" value="1"/>
</dbReference>
<dbReference type="Gene3D" id="3.20.20.80">
    <property type="entry name" value="Glycosidases"/>
    <property type="match status" value="1"/>
</dbReference>
<keyword evidence="4" id="KW-0378">Hydrolase</keyword>
<sequence length="584" mass="66864">MKLSLAAPLSLALASLPLAALAEPILYPDENRAPLGIDAQNRVIEMEKSEHRRPHFRIPAKEYREGWEKLRDRPVPQWLEDGKFGIYTHWGLYSVAANPQVSNTYVRYMYKDKSTAKVSKGYKEGVSSYHKERFGDPTEFGYSDLTKEFTCEGFDGQEYVDIMKDAGAKFGGLCIVHHDGYLLWDSDVVPWNTKDMGPGRDIYGEFVEAAKNSDFKTIATFHHARSFEYASATLNPDDFTAEEKSKLDIFNPKFDTWFFPSWGSADAELFNDLWLKKVKEVIDKYSPDSLWFDGLKPAEHCTEESHLDFMNYYYDKADREGREVTVFNKLPGTRMFNFPQGVGIKCYEGGRDQPPYATGPFLVDKAISYPWSWVENKNYKFGPDYHIDALIDMTARGGYYFMSLTPKGDGSIPEEEKRICAEIGKWLRVNGDAIYGTRMWKIATEGPLNTFMYKAEKGTIYWDYRKSDKEGEIRFTQKGDDLYAIFLDWSEDTFSIRSLGKDTIPDATIESIELLGFDEALNYEQTGDALTIKSPSKKPHKYAYAFKIKLSGNVGDKMVIGQPVITREESMTYDAISQKHTRNQ</sequence>
<feature type="signal peptide" evidence="6">
    <location>
        <begin position="1"/>
        <end position="22"/>
    </location>
</feature>
<keyword evidence="5" id="KW-0326">Glycosidase</keyword>
<dbReference type="InterPro" id="IPR017853">
    <property type="entry name" value="GH"/>
</dbReference>
<evidence type="ECO:0000256" key="3">
    <source>
        <dbReference type="ARBA" id="ARBA00022729"/>
    </source>
</evidence>
<keyword evidence="10" id="KW-1185">Reference proteome</keyword>
<proteinExistence type="inferred from homology"/>
<protein>
    <recommendedName>
        <fullName evidence="2">alpha-L-fucosidase</fullName>
        <ecNumber evidence="2">3.2.1.51</ecNumber>
    </recommendedName>
</protein>
<dbReference type="PANTHER" id="PTHR10030">
    <property type="entry name" value="ALPHA-L-FUCOSIDASE"/>
    <property type="match status" value="1"/>
</dbReference>
<dbReference type="RefSeq" id="WP_200354287.1">
    <property type="nucleotide sequence ID" value="NZ_JAENIL010000006.1"/>
</dbReference>
<comment type="caution">
    <text evidence="9">The sequence shown here is derived from an EMBL/GenBank/DDBJ whole genome shotgun (WGS) entry which is preliminary data.</text>
</comment>
<evidence type="ECO:0000259" key="8">
    <source>
        <dbReference type="Pfam" id="PF16757"/>
    </source>
</evidence>
<reference evidence="9" key="1">
    <citation type="submission" date="2021-01" db="EMBL/GenBank/DDBJ databases">
        <title>Modified the classification status of verrucomicrobia.</title>
        <authorList>
            <person name="Feng X."/>
        </authorList>
    </citation>
    <scope>NUCLEOTIDE SEQUENCE</scope>
    <source>
        <strain evidence="9">KCTC 13126</strain>
    </source>
</reference>
<evidence type="ECO:0000259" key="7">
    <source>
        <dbReference type="Pfam" id="PF01120"/>
    </source>
</evidence>
<evidence type="ECO:0000256" key="5">
    <source>
        <dbReference type="ARBA" id="ARBA00023295"/>
    </source>
</evidence>
<dbReference type="GO" id="GO:0004560">
    <property type="term" value="F:alpha-L-fucosidase activity"/>
    <property type="evidence" value="ECO:0007669"/>
    <property type="project" value="InterPro"/>
</dbReference>
<feature type="domain" description="Glycoside hydrolase family 29 N-terminal" evidence="7">
    <location>
        <begin position="60"/>
        <end position="432"/>
    </location>
</feature>
<evidence type="ECO:0000313" key="9">
    <source>
        <dbReference type="EMBL" id="MBK1876070.1"/>
    </source>
</evidence>
<name>A0A934RR80_9BACT</name>
<evidence type="ECO:0000256" key="2">
    <source>
        <dbReference type="ARBA" id="ARBA00012662"/>
    </source>
</evidence>
<keyword evidence="3 6" id="KW-0732">Signal</keyword>
<dbReference type="Proteomes" id="UP000617628">
    <property type="component" value="Unassembled WGS sequence"/>
</dbReference>
<dbReference type="Gene3D" id="2.60.40.1180">
    <property type="entry name" value="Golgi alpha-mannosidase II"/>
    <property type="match status" value="1"/>
</dbReference>
<dbReference type="InterPro" id="IPR031919">
    <property type="entry name" value="Fucosidase_C"/>
</dbReference>
<accession>A0A934RR80</accession>
<evidence type="ECO:0000256" key="1">
    <source>
        <dbReference type="ARBA" id="ARBA00007951"/>
    </source>
</evidence>
<dbReference type="InterPro" id="IPR057739">
    <property type="entry name" value="Glyco_hydro_29_N"/>
</dbReference>
<feature type="chain" id="PRO_5038059302" description="alpha-L-fucosidase" evidence="6">
    <location>
        <begin position="23"/>
        <end position="584"/>
    </location>
</feature>
<evidence type="ECO:0000313" key="10">
    <source>
        <dbReference type="Proteomes" id="UP000617628"/>
    </source>
</evidence>
<dbReference type="GO" id="GO:0016139">
    <property type="term" value="P:glycoside catabolic process"/>
    <property type="evidence" value="ECO:0007669"/>
    <property type="project" value="TreeGrafter"/>
</dbReference>
<dbReference type="AlphaFoldDB" id="A0A934RR80"/>
<feature type="domain" description="Alpha-L-fucosidase C-terminal" evidence="8">
    <location>
        <begin position="471"/>
        <end position="549"/>
    </location>
</feature>
<dbReference type="InterPro" id="IPR013780">
    <property type="entry name" value="Glyco_hydro_b"/>
</dbReference>
<dbReference type="Pfam" id="PF16757">
    <property type="entry name" value="Fucosidase_C"/>
    <property type="match status" value="1"/>
</dbReference>
<dbReference type="GO" id="GO:0006004">
    <property type="term" value="P:fucose metabolic process"/>
    <property type="evidence" value="ECO:0007669"/>
    <property type="project" value="TreeGrafter"/>
</dbReference>
<dbReference type="SMART" id="SM00812">
    <property type="entry name" value="Alpha_L_fucos"/>
    <property type="match status" value="1"/>
</dbReference>
<gene>
    <name evidence="9" type="ORF">JIN87_04265</name>
</gene>